<protein>
    <submittedName>
        <fullName evidence="2">Uncharacterized protein</fullName>
    </submittedName>
</protein>
<gene>
    <name evidence="2" type="ORF">ALECFALPRED_004967</name>
</gene>
<keyword evidence="3" id="KW-1185">Reference proteome</keyword>
<dbReference type="EMBL" id="CAJPDR010000303">
    <property type="protein sequence ID" value="CAF9931261.1"/>
    <property type="molecule type" value="Genomic_DNA"/>
</dbReference>
<accession>A0A8H3FV34</accession>
<sequence>MISPRVSDQETTPSTRMWPVDYILQNLYSPLHLERQLPKRQWRDAFEDLLALESTGEMISLESRKLETELAVKILYGKGSYLIYSNNKILGDLARERKRILRSRQKAMLEGDTRELSWIDDERLPMLSSLADATVKSSQMATKVVENAKHLQASRLKRRGHWIASLISSGVLPEWSSRLECGPKFGAQRMSMRNLTNARNEPDEKDVITFTENELEHRFGKAESSKRKVPSGGIDSRATGPRSNVIINNEDQNVGRSSSRARPSPQSLIAQTTTSERVLLPDGSTVNKVVLTNRYGNGREERIEIMQNAGKVLEEVEKARMLMQGQRLTW</sequence>
<comment type="caution">
    <text evidence="2">The sequence shown here is derived from an EMBL/GenBank/DDBJ whole genome shotgun (WGS) entry which is preliminary data.</text>
</comment>
<evidence type="ECO:0000256" key="1">
    <source>
        <dbReference type="SAM" id="MobiDB-lite"/>
    </source>
</evidence>
<reference evidence="2" key="1">
    <citation type="submission" date="2021-03" db="EMBL/GenBank/DDBJ databases">
        <authorList>
            <person name="Tagirdzhanova G."/>
        </authorList>
    </citation>
    <scope>NUCLEOTIDE SEQUENCE</scope>
</reference>
<dbReference type="AlphaFoldDB" id="A0A8H3FV34"/>
<evidence type="ECO:0000313" key="2">
    <source>
        <dbReference type="EMBL" id="CAF9931261.1"/>
    </source>
</evidence>
<feature type="compositionally biased region" description="Basic and acidic residues" evidence="1">
    <location>
        <begin position="217"/>
        <end position="226"/>
    </location>
</feature>
<organism evidence="2 3">
    <name type="scientific">Alectoria fallacina</name>
    <dbReference type="NCBI Taxonomy" id="1903189"/>
    <lineage>
        <taxon>Eukaryota</taxon>
        <taxon>Fungi</taxon>
        <taxon>Dikarya</taxon>
        <taxon>Ascomycota</taxon>
        <taxon>Pezizomycotina</taxon>
        <taxon>Lecanoromycetes</taxon>
        <taxon>OSLEUM clade</taxon>
        <taxon>Lecanoromycetidae</taxon>
        <taxon>Lecanorales</taxon>
        <taxon>Lecanorineae</taxon>
        <taxon>Parmeliaceae</taxon>
        <taxon>Alectoria</taxon>
    </lineage>
</organism>
<feature type="region of interest" description="Disordered" evidence="1">
    <location>
        <begin position="217"/>
        <end position="267"/>
    </location>
</feature>
<name>A0A8H3FV34_9LECA</name>
<evidence type="ECO:0000313" key="3">
    <source>
        <dbReference type="Proteomes" id="UP000664203"/>
    </source>
</evidence>
<dbReference type="OrthoDB" id="4586300at2759"/>
<feature type="compositionally biased region" description="Polar residues" evidence="1">
    <location>
        <begin position="241"/>
        <end position="255"/>
    </location>
</feature>
<proteinExistence type="predicted"/>
<feature type="compositionally biased region" description="Low complexity" evidence="1">
    <location>
        <begin position="256"/>
        <end position="267"/>
    </location>
</feature>
<dbReference type="Proteomes" id="UP000664203">
    <property type="component" value="Unassembled WGS sequence"/>
</dbReference>